<name>A0ABN6QST5_STRNI</name>
<dbReference type="Proteomes" id="UP001059597">
    <property type="component" value="Chromosome"/>
</dbReference>
<dbReference type="EMBL" id="AP026073">
    <property type="protein sequence ID" value="BDM67736.1"/>
    <property type="molecule type" value="Genomic_DNA"/>
</dbReference>
<keyword evidence="2" id="KW-1185">Reference proteome</keyword>
<gene>
    <name evidence="1" type="ORF">HEK616_12230</name>
</gene>
<evidence type="ECO:0000313" key="2">
    <source>
        <dbReference type="Proteomes" id="UP001059597"/>
    </source>
</evidence>
<sequence length="256" mass="28059">MTVPRIDARRRRTVWLLSVAACLVAAAVGWVVWGNSRLHETTVPGDVLMSGDGRTLTTPVDWTDCEDKPQLAAEETAHTVKLTLTRKRHSFLSRDTVCDDRHDGLVTTTLSEPVGNRKMTDAVTGSVVIPFDASHLERPRYLPPGYAPADNVIAPGNRSDPPYTRARTPSWTTTYQRNRDKGGQAGYVSITEEPGGIPQTHGTAISLNGRPAHLQERPGGSRSATWADKGYAVTVEAGDPLMARDEFLRIAEEIHR</sequence>
<reference evidence="1" key="1">
    <citation type="submission" date="2022-06" db="EMBL/GenBank/DDBJ databases">
        <title>Complete genome sequence of Streptomyces nigrescens HEK616.</title>
        <authorList>
            <person name="Asamizu S."/>
            <person name="Onaka H."/>
        </authorList>
    </citation>
    <scope>NUCLEOTIDE SEQUENCE</scope>
    <source>
        <strain evidence="1">HEK616</strain>
    </source>
</reference>
<accession>A0ABN6QST5</accession>
<protein>
    <recommendedName>
        <fullName evidence="3">Secreted protein</fullName>
    </recommendedName>
</protein>
<evidence type="ECO:0000313" key="1">
    <source>
        <dbReference type="EMBL" id="BDM67736.1"/>
    </source>
</evidence>
<evidence type="ECO:0008006" key="3">
    <source>
        <dbReference type="Google" id="ProtNLM"/>
    </source>
</evidence>
<organism evidence="1 2">
    <name type="scientific">Streptomyces nigrescens</name>
    <dbReference type="NCBI Taxonomy" id="1920"/>
    <lineage>
        <taxon>Bacteria</taxon>
        <taxon>Bacillati</taxon>
        <taxon>Actinomycetota</taxon>
        <taxon>Actinomycetes</taxon>
        <taxon>Kitasatosporales</taxon>
        <taxon>Streptomycetaceae</taxon>
        <taxon>Streptomyces</taxon>
    </lineage>
</organism>
<proteinExistence type="predicted"/>